<dbReference type="STRING" id="1314777.A0A164WDW8"/>
<dbReference type="SUPFAM" id="SSF55729">
    <property type="entry name" value="Acyl-CoA N-acyltransferases (Nat)"/>
    <property type="match status" value="1"/>
</dbReference>
<feature type="domain" description="N-acetyltransferase" evidence="1">
    <location>
        <begin position="23"/>
        <end position="181"/>
    </location>
</feature>
<feature type="non-terminal residue" evidence="2">
    <location>
        <position position="1"/>
    </location>
</feature>
<organism evidence="2 3">
    <name type="scientific">Sistotremastrum niveocremeum HHB9708</name>
    <dbReference type="NCBI Taxonomy" id="1314777"/>
    <lineage>
        <taxon>Eukaryota</taxon>
        <taxon>Fungi</taxon>
        <taxon>Dikarya</taxon>
        <taxon>Basidiomycota</taxon>
        <taxon>Agaricomycotina</taxon>
        <taxon>Agaricomycetes</taxon>
        <taxon>Sistotremastrales</taxon>
        <taxon>Sistotremastraceae</taxon>
        <taxon>Sertulicium</taxon>
        <taxon>Sertulicium niveocremeum</taxon>
    </lineage>
</organism>
<dbReference type="PANTHER" id="PTHR42791">
    <property type="entry name" value="GNAT FAMILY ACETYLTRANSFERASE"/>
    <property type="match status" value="1"/>
</dbReference>
<sequence>GVDSPPPPTTFAKLKYIFYFWYFITRRISLQIDNAHSLIIAFPPPALLQNERWKDKFIDLIFGGIAMILAKFDGEIVKRRRRELEGQKAAIESWLDGRGKDMYCVHLLATDPEYQGHGYASRLLKAIFRIADAEGRATWLLSTSRHNVPFYNLHGYVTVGELTLGSDDPDRTKGEVICPVVSSRLWIRWI</sequence>
<dbReference type="InterPro" id="IPR052523">
    <property type="entry name" value="Trichothecene_AcTrans"/>
</dbReference>
<gene>
    <name evidence="2" type="ORF">SISNIDRAFT_409513</name>
</gene>
<dbReference type="Pfam" id="PF13508">
    <property type="entry name" value="Acetyltransf_7"/>
    <property type="match status" value="1"/>
</dbReference>
<keyword evidence="3" id="KW-1185">Reference proteome</keyword>
<dbReference type="InterPro" id="IPR000182">
    <property type="entry name" value="GNAT_dom"/>
</dbReference>
<dbReference type="CDD" id="cd04301">
    <property type="entry name" value="NAT_SF"/>
    <property type="match status" value="1"/>
</dbReference>
<dbReference type="PANTHER" id="PTHR42791:SF1">
    <property type="entry name" value="N-ACETYLTRANSFERASE DOMAIN-CONTAINING PROTEIN"/>
    <property type="match status" value="1"/>
</dbReference>
<protein>
    <recommendedName>
        <fullName evidence="1">N-acetyltransferase domain-containing protein</fullName>
    </recommendedName>
</protein>
<dbReference type="Proteomes" id="UP000076722">
    <property type="component" value="Unassembled WGS sequence"/>
</dbReference>
<dbReference type="OrthoDB" id="2744543at2759"/>
<dbReference type="AlphaFoldDB" id="A0A164WDW8"/>
<proteinExistence type="predicted"/>
<dbReference type="PROSITE" id="PS51186">
    <property type="entry name" value="GNAT"/>
    <property type="match status" value="1"/>
</dbReference>
<dbReference type="InterPro" id="IPR016181">
    <property type="entry name" value="Acyl_CoA_acyltransferase"/>
</dbReference>
<name>A0A164WDW8_9AGAM</name>
<accession>A0A164WDW8</accession>
<dbReference type="Gene3D" id="3.40.630.30">
    <property type="match status" value="1"/>
</dbReference>
<reference evidence="2 3" key="1">
    <citation type="journal article" date="2016" name="Mol. Biol. Evol.">
        <title>Comparative Genomics of Early-Diverging Mushroom-Forming Fungi Provides Insights into the Origins of Lignocellulose Decay Capabilities.</title>
        <authorList>
            <person name="Nagy L.G."/>
            <person name="Riley R."/>
            <person name="Tritt A."/>
            <person name="Adam C."/>
            <person name="Daum C."/>
            <person name="Floudas D."/>
            <person name="Sun H."/>
            <person name="Yadav J.S."/>
            <person name="Pangilinan J."/>
            <person name="Larsson K.H."/>
            <person name="Matsuura K."/>
            <person name="Barry K."/>
            <person name="Labutti K."/>
            <person name="Kuo R."/>
            <person name="Ohm R.A."/>
            <person name="Bhattacharya S.S."/>
            <person name="Shirouzu T."/>
            <person name="Yoshinaga Y."/>
            <person name="Martin F.M."/>
            <person name="Grigoriev I.V."/>
            <person name="Hibbett D.S."/>
        </authorList>
    </citation>
    <scope>NUCLEOTIDE SEQUENCE [LARGE SCALE GENOMIC DNA]</scope>
    <source>
        <strain evidence="2 3">HHB9708</strain>
    </source>
</reference>
<evidence type="ECO:0000259" key="1">
    <source>
        <dbReference type="PROSITE" id="PS51186"/>
    </source>
</evidence>
<evidence type="ECO:0000313" key="3">
    <source>
        <dbReference type="Proteomes" id="UP000076722"/>
    </source>
</evidence>
<evidence type="ECO:0000313" key="2">
    <source>
        <dbReference type="EMBL" id="KZS94969.1"/>
    </source>
</evidence>
<dbReference type="EMBL" id="KV419403">
    <property type="protein sequence ID" value="KZS94969.1"/>
    <property type="molecule type" value="Genomic_DNA"/>
</dbReference>
<dbReference type="GO" id="GO:0016747">
    <property type="term" value="F:acyltransferase activity, transferring groups other than amino-acyl groups"/>
    <property type="evidence" value="ECO:0007669"/>
    <property type="project" value="InterPro"/>
</dbReference>